<evidence type="ECO:0000256" key="3">
    <source>
        <dbReference type="SAM" id="MobiDB-lite"/>
    </source>
</evidence>
<dbReference type="InterPro" id="IPR036291">
    <property type="entry name" value="NAD(P)-bd_dom_sf"/>
</dbReference>
<dbReference type="EMBL" id="JAIBOA010000010">
    <property type="protein sequence ID" value="MBW8484219.1"/>
    <property type="molecule type" value="Genomic_DNA"/>
</dbReference>
<dbReference type="PANTHER" id="PTHR48107:SF7">
    <property type="entry name" value="RE15974P"/>
    <property type="match status" value="1"/>
</dbReference>
<name>A0ABS7FUX9_9ACTN</name>
<dbReference type="CDD" id="cd05233">
    <property type="entry name" value="SDR_c"/>
    <property type="match status" value="1"/>
</dbReference>
<dbReference type="Gene3D" id="3.40.50.720">
    <property type="entry name" value="NAD(P)-binding Rossmann-like Domain"/>
    <property type="match status" value="1"/>
</dbReference>
<comment type="caution">
    <text evidence="4">The sequence shown here is derived from an EMBL/GenBank/DDBJ whole genome shotgun (WGS) entry which is preliminary data.</text>
</comment>
<keyword evidence="5" id="KW-1185">Reference proteome</keyword>
<feature type="region of interest" description="Disordered" evidence="3">
    <location>
        <begin position="1"/>
        <end position="57"/>
    </location>
</feature>
<feature type="compositionally biased region" description="Basic residues" evidence="3">
    <location>
        <begin position="23"/>
        <end position="38"/>
    </location>
</feature>
<organism evidence="4 5">
    <name type="scientific">Actinomadura parmotrematis</name>
    <dbReference type="NCBI Taxonomy" id="2864039"/>
    <lineage>
        <taxon>Bacteria</taxon>
        <taxon>Bacillati</taxon>
        <taxon>Actinomycetota</taxon>
        <taxon>Actinomycetes</taxon>
        <taxon>Streptosporangiales</taxon>
        <taxon>Thermomonosporaceae</taxon>
        <taxon>Actinomadura</taxon>
    </lineage>
</organism>
<evidence type="ECO:0000256" key="1">
    <source>
        <dbReference type="ARBA" id="ARBA00006484"/>
    </source>
</evidence>
<dbReference type="InterPro" id="IPR020904">
    <property type="entry name" value="Sc_DH/Rdtase_CS"/>
</dbReference>
<dbReference type="PANTHER" id="PTHR48107">
    <property type="entry name" value="NADPH-DEPENDENT ALDEHYDE REDUCTASE-LIKE PROTEIN, CHLOROPLASTIC-RELATED"/>
    <property type="match status" value="1"/>
</dbReference>
<dbReference type="SUPFAM" id="SSF51735">
    <property type="entry name" value="NAD(P)-binding Rossmann-fold domains"/>
    <property type="match status" value="1"/>
</dbReference>
<dbReference type="PRINTS" id="PR00081">
    <property type="entry name" value="GDHRDH"/>
</dbReference>
<keyword evidence="2" id="KW-0560">Oxidoreductase</keyword>
<protein>
    <submittedName>
        <fullName evidence="4">SDR family oxidoreductase</fullName>
    </submittedName>
</protein>
<evidence type="ECO:0000313" key="5">
    <source>
        <dbReference type="Proteomes" id="UP000774570"/>
    </source>
</evidence>
<dbReference type="NCBIfam" id="NF009389">
    <property type="entry name" value="PRK12748.1"/>
    <property type="match status" value="1"/>
</dbReference>
<evidence type="ECO:0000256" key="2">
    <source>
        <dbReference type="ARBA" id="ARBA00023002"/>
    </source>
</evidence>
<reference evidence="4 5" key="1">
    <citation type="submission" date="2021-07" db="EMBL/GenBank/DDBJ databases">
        <title>Actinomadura sp. PM05-2 isolated from lichen.</title>
        <authorList>
            <person name="Somphong A."/>
            <person name="Phongsopitanun W."/>
            <person name="Tanasupawat S."/>
            <person name="Peongsungnone V."/>
        </authorList>
    </citation>
    <scope>NUCLEOTIDE SEQUENCE [LARGE SCALE GENOMIC DNA]</scope>
    <source>
        <strain evidence="4 5">PM05-2</strain>
    </source>
</reference>
<dbReference type="PROSITE" id="PS00061">
    <property type="entry name" value="ADH_SHORT"/>
    <property type="match status" value="1"/>
</dbReference>
<comment type="similarity">
    <text evidence="1">Belongs to the short-chain dehydrogenases/reductases (SDR) family.</text>
</comment>
<proteinExistence type="inferred from homology"/>
<dbReference type="Pfam" id="PF13561">
    <property type="entry name" value="adh_short_C2"/>
    <property type="match status" value="1"/>
</dbReference>
<evidence type="ECO:0000313" key="4">
    <source>
        <dbReference type="EMBL" id="MBW8484219.1"/>
    </source>
</evidence>
<dbReference type="Proteomes" id="UP000774570">
    <property type="component" value="Unassembled WGS sequence"/>
</dbReference>
<gene>
    <name evidence="4" type="ORF">K1Y72_17680</name>
</gene>
<accession>A0ABS7FUX9</accession>
<dbReference type="InterPro" id="IPR002347">
    <property type="entry name" value="SDR_fam"/>
</dbReference>
<sequence length="313" mass="32351">MGDGARALSVVPARRTGEEGTAHVRRRDRRDRHRRPPGPRRPLPQPAPHRRPVTGPLAGRVAVVTGVSRRAGIGFAIARDLLAAGARVLACSWTPHDAGQPWGADPAGIGGVLAALGGTGDRLAHLAADLAEPDAPARVIAHAVRAFGAVDVLVANHARSSAQDLASVTAAELDLSWAVNARATVLLVQAFAAAHDDARPGGRVVLFTSGQHLGPMPGELPYAISKGAVHQMTASLADALADRGITVNAVNPGPVDTGWAGPELAGVVARTMPAGRWGTPDDAARVVRWLAGDDSAWVTGQVINAEGGFRRGR</sequence>